<reference evidence="5 6" key="1">
    <citation type="submission" date="2020-07" db="EMBL/GenBank/DDBJ databases">
        <title>Taxonomic revisions and descriptions of new bacterial species based on genomic comparisons in the high-G+C-content subgroup of the family Alcaligenaceae.</title>
        <authorList>
            <person name="Szabo A."/>
            <person name="Felfoldi T."/>
        </authorList>
    </citation>
    <scope>NUCLEOTIDE SEQUENCE [LARGE SCALE GENOMIC DNA]</scope>
    <source>
        <strain evidence="5 6">DSM 25264</strain>
    </source>
</reference>
<protein>
    <submittedName>
        <fullName evidence="5">TcpQ domain-containing protein</fullName>
    </submittedName>
</protein>
<dbReference type="InterPro" id="IPR010258">
    <property type="entry name" value="Conjugal_tfr_TrbG/VirB9/CagX"/>
</dbReference>
<dbReference type="InterPro" id="IPR018927">
    <property type="entry name" value="Pilus_synth_Q_C"/>
</dbReference>
<evidence type="ECO:0000313" key="5">
    <source>
        <dbReference type="EMBL" id="NYT37003.1"/>
    </source>
</evidence>
<comment type="similarity">
    <text evidence="1">Belongs to the TrbG/VirB9 family.</text>
</comment>
<dbReference type="CDD" id="cd06911">
    <property type="entry name" value="VirB9_CagX_TrbG"/>
    <property type="match status" value="1"/>
</dbReference>
<evidence type="ECO:0000256" key="3">
    <source>
        <dbReference type="SAM" id="SignalP"/>
    </source>
</evidence>
<keyword evidence="2 3" id="KW-0732">Signal</keyword>
<organism evidence="5 6">
    <name type="scientific">Allopusillimonas soli</name>
    <dbReference type="NCBI Taxonomy" id="659016"/>
    <lineage>
        <taxon>Bacteria</taxon>
        <taxon>Pseudomonadati</taxon>
        <taxon>Pseudomonadota</taxon>
        <taxon>Betaproteobacteria</taxon>
        <taxon>Burkholderiales</taxon>
        <taxon>Alcaligenaceae</taxon>
        <taxon>Allopusillimonas</taxon>
    </lineage>
</organism>
<accession>A0A853FA73</accession>
<dbReference type="EMBL" id="JACCEW010000002">
    <property type="protein sequence ID" value="NYT37003.1"/>
    <property type="molecule type" value="Genomic_DNA"/>
</dbReference>
<dbReference type="RefSeq" id="WP_129968917.1">
    <property type="nucleotide sequence ID" value="NZ_JACCEW010000002.1"/>
</dbReference>
<evidence type="ECO:0000313" key="6">
    <source>
        <dbReference type="Proteomes" id="UP000580517"/>
    </source>
</evidence>
<comment type="caution">
    <text evidence="5">The sequence shown here is derived from an EMBL/GenBank/DDBJ whole genome shotgun (WGS) entry which is preliminary data.</text>
</comment>
<sequence length="295" mass="31097">MPRFSLAILALCLLPGCLAAPGWQSFRAVATPASLLNFDWRLQGDRAIAPLQAFDNGQQMWLQFAPGTPVPAIFAPESGSRPLSYRQDGPYVVLSRVWSRLLLRGGHLQAHVTKAASTASQQQPAAVAAPHALPAIGTPVPSEAPVGLQEDATATSTVARLPMAAGPSGAPLRQRPDATGTGSLAGDMTAASFAVAQPYAYYAGPEDGNMRLVLARWASHAGWTFRPEHWHAEFDIPLSGSARFEGDFKSAVRALLSATEMGSHPLQPCFYSNHVLRVVPHAQSCSGSLAAGAAS</sequence>
<proteinExistence type="inferred from homology"/>
<dbReference type="Proteomes" id="UP000580517">
    <property type="component" value="Unassembled WGS sequence"/>
</dbReference>
<dbReference type="AlphaFoldDB" id="A0A853FA73"/>
<gene>
    <name evidence="5" type="ORF">H0A68_08970</name>
</gene>
<dbReference type="Pfam" id="PF03524">
    <property type="entry name" value="CagX"/>
    <property type="match status" value="1"/>
</dbReference>
<evidence type="ECO:0000256" key="1">
    <source>
        <dbReference type="ARBA" id="ARBA00006135"/>
    </source>
</evidence>
<dbReference type="Gene3D" id="3.55.50.70">
    <property type="match status" value="1"/>
</dbReference>
<feature type="chain" id="PRO_5032562090" evidence="3">
    <location>
        <begin position="20"/>
        <end position="295"/>
    </location>
</feature>
<keyword evidence="6" id="KW-1185">Reference proteome</keyword>
<evidence type="ECO:0000256" key="2">
    <source>
        <dbReference type="ARBA" id="ARBA00022729"/>
    </source>
</evidence>
<dbReference type="OrthoDB" id="8963661at2"/>
<dbReference type="Gene3D" id="2.60.40.2500">
    <property type="match status" value="1"/>
</dbReference>
<name>A0A853FA73_9BURK</name>
<dbReference type="Pfam" id="PF10671">
    <property type="entry name" value="TcpQ"/>
    <property type="match status" value="1"/>
</dbReference>
<evidence type="ECO:0000259" key="4">
    <source>
        <dbReference type="Pfam" id="PF10671"/>
    </source>
</evidence>
<feature type="domain" description="Toxin co-regulated pilus biosynthesis protein Q C-terminal" evidence="4">
    <location>
        <begin position="206"/>
        <end position="279"/>
    </location>
</feature>
<dbReference type="InterPro" id="IPR033645">
    <property type="entry name" value="VirB9/CagX/TrbG_C"/>
</dbReference>
<dbReference type="InterPro" id="IPR038161">
    <property type="entry name" value="VirB9/CagX/TrbG_C_sf"/>
</dbReference>
<feature type="signal peptide" evidence="3">
    <location>
        <begin position="1"/>
        <end position="19"/>
    </location>
</feature>